<dbReference type="Proteomes" id="UP001235760">
    <property type="component" value="Unassembled WGS sequence"/>
</dbReference>
<evidence type="ECO:0000256" key="3">
    <source>
        <dbReference type="ARBA" id="ARBA00023125"/>
    </source>
</evidence>
<dbReference type="Gene3D" id="1.10.150.130">
    <property type="match status" value="1"/>
</dbReference>
<dbReference type="InterPro" id="IPR011010">
    <property type="entry name" value="DNA_brk_join_enz"/>
</dbReference>
<reference evidence="6 7" key="1">
    <citation type="submission" date="2023-08" db="EMBL/GenBank/DDBJ databases">
        <authorList>
            <person name="Roldan D.M."/>
            <person name="Menes R.J."/>
        </authorList>
    </citation>
    <scope>NUCLEOTIDE SEQUENCE [LARGE SCALE GENOMIC DNA]</scope>
    <source>
        <strain evidence="6 7">CCM 2812</strain>
    </source>
</reference>
<keyword evidence="7" id="KW-1185">Reference proteome</keyword>
<keyword evidence="3" id="KW-0238">DNA-binding</keyword>
<dbReference type="InterPro" id="IPR010998">
    <property type="entry name" value="Integrase_recombinase_N"/>
</dbReference>
<dbReference type="PROSITE" id="PS51898">
    <property type="entry name" value="TYR_RECOMBINASE"/>
    <property type="match status" value="1"/>
</dbReference>
<dbReference type="InterPro" id="IPR050090">
    <property type="entry name" value="Tyrosine_recombinase_XerCD"/>
</dbReference>
<keyword evidence="4" id="KW-0233">DNA recombination</keyword>
<comment type="caution">
    <text evidence="6">The sequence shown here is derived from an EMBL/GenBank/DDBJ whole genome shotgun (WGS) entry which is preliminary data.</text>
</comment>
<dbReference type="Pfam" id="PF00589">
    <property type="entry name" value="Phage_integrase"/>
    <property type="match status" value="1"/>
</dbReference>
<evidence type="ECO:0000313" key="6">
    <source>
        <dbReference type="EMBL" id="MDP4300219.1"/>
    </source>
</evidence>
<name>A0ABT9G153_LEPDI</name>
<protein>
    <submittedName>
        <fullName evidence="6">Tyrosine-type recombinase/integrase</fullName>
    </submittedName>
</protein>
<sequence>MTLKKKEYDADEEAIFDEAIIYKRGDYWHFRMWLAKERKYARLSLKTRSKSTAIDRAKQRFYELMAQQLAGKSYFSKNAKDGVEEYLGQRQKDVDAGIIVKGRYGTIKTHLGHWLDFIGRDTKLKELERTDCENYFHERTKTKRGLAISQTTVLNEQSTINAMMSWLYKNKETYIEAFDFKKLPRIDRGDDANRRASFTDDEILDIQRVLEGGLVEARKQIDDEDGLTRYIVGHYLLLSIETGLRRGEQLQLRWRDITWLDRNIGGIDRSLVKITVRGETSKVRKTRTFAIEDREYFDGLFKLLQPRYIKVHKGERDAPVFAETLIFSVDGKSPITVRSIDYHFRKALEQANIRNVEKRDLVPYSFRHYFITKKVNSGLLPQQVAEMCGTSTAQIDRTYYHTTEERMITNALAGYIYKDGLLIPKQSA</sequence>
<keyword evidence="2" id="KW-0229">DNA integration</keyword>
<dbReference type="InterPro" id="IPR002104">
    <property type="entry name" value="Integrase_catalytic"/>
</dbReference>
<evidence type="ECO:0000259" key="5">
    <source>
        <dbReference type="PROSITE" id="PS51898"/>
    </source>
</evidence>
<dbReference type="SUPFAM" id="SSF56349">
    <property type="entry name" value="DNA breaking-rejoining enzymes"/>
    <property type="match status" value="1"/>
</dbReference>
<evidence type="ECO:0000256" key="4">
    <source>
        <dbReference type="ARBA" id="ARBA00023172"/>
    </source>
</evidence>
<proteinExistence type="inferred from homology"/>
<organism evidence="6 7">
    <name type="scientific">Leptothrix discophora</name>
    <dbReference type="NCBI Taxonomy" id="89"/>
    <lineage>
        <taxon>Bacteria</taxon>
        <taxon>Pseudomonadati</taxon>
        <taxon>Pseudomonadota</taxon>
        <taxon>Betaproteobacteria</taxon>
        <taxon>Burkholderiales</taxon>
        <taxon>Sphaerotilaceae</taxon>
        <taxon>Leptothrix</taxon>
    </lineage>
</organism>
<dbReference type="RefSeq" id="WP_305748786.1">
    <property type="nucleotide sequence ID" value="NZ_JAUZEE010000003.1"/>
</dbReference>
<dbReference type="PANTHER" id="PTHR30349:SF64">
    <property type="entry name" value="PROPHAGE INTEGRASE INTD-RELATED"/>
    <property type="match status" value="1"/>
</dbReference>
<evidence type="ECO:0000256" key="2">
    <source>
        <dbReference type="ARBA" id="ARBA00022908"/>
    </source>
</evidence>
<dbReference type="InterPro" id="IPR013762">
    <property type="entry name" value="Integrase-like_cat_sf"/>
</dbReference>
<accession>A0ABT9G153</accession>
<evidence type="ECO:0000256" key="1">
    <source>
        <dbReference type="ARBA" id="ARBA00008857"/>
    </source>
</evidence>
<evidence type="ECO:0000313" key="7">
    <source>
        <dbReference type="Proteomes" id="UP001235760"/>
    </source>
</evidence>
<comment type="similarity">
    <text evidence="1">Belongs to the 'phage' integrase family.</text>
</comment>
<dbReference type="PANTHER" id="PTHR30349">
    <property type="entry name" value="PHAGE INTEGRASE-RELATED"/>
    <property type="match status" value="1"/>
</dbReference>
<dbReference type="Gene3D" id="1.10.443.10">
    <property type="entry name" value="Intergrase catalytic core"/>
    <property type="match status" value="1"/>
</dbReference>
<dbReference type="EMBL" id="JAUZEE010000003">
    <property type="protein sequence ID" value="MDP4300219.1"/>
    <property type="molecule type" value="Genomic_DNA"/>
</dbReference>
<gene>
    <name evidence="6" type="ORF">Q8X39_06190</name>
</gene>
<feature type="domain" description="Tyr recombinase" evidence="5">
    <location>
        <begin position="194"/>
        <end position="412"/>
    </location>
</feature>